<dbReference type="PANTHER" id="PTHR43065:SF42">
    <property type="entry name" value="TWO-COMPONENT SENSOR PPRA"/>
    <property type="match status" value="1"/>
</dbReference>
<gene>
    <name evidence="8" type="ORF">LPB04_12930</name>
</gene>
<dbReference type="GO" id="GO:0000155">
    <property type="term" value="F:phosphorelay sensor kinase activity"/>
    <property type="evidence" value="ECO:0007669"/>
    <property type="project" value="InterPro"/>
</dbReference>
<comment type="catalytic activity">
    <reaction evidence="1">
        <text>ATP + protein L-histidine = ADP + protein N-phospho-L-histidine.</text>
        <dbReference type="EC" id="2.7.13.3"/>
    </reaction>
</comment>
<dbReference type="Gene3D" id="1.10.287.130">
    <property type="match status" value="1"/>
</dbReference>
<dbReference type="EMBL" id="CP062941">
    <property type="protein sequence ID" value="QOL47924.1"/>
    <property type="molecule type" value="Genomic_DNA"/>
</dbReference>
<keyword evidence="3 4" id="KW-0597">Phosphoprotein</keyword>
<evidence type="ECO:0000256" key="4">
    <source>
        <dbReference type="PROSITE-ProRule" id="PRU00169"/>
    </source>
</evidence>
<dbReference type="KEGG" id="mlir:LPB04_12930"/>
<dbReference type="SUPFAM" id="SSF52172">
    <property type="entry name" value="CheY-like"/>
    <property type="match status" value="1"/>
</dbReference>
<dbReference type="RefSeq" id="WP_193684978.1">
    <property type="nucleotide sequence ID" value="NZ_CP062941.1"/>
</dbReference>
<dbReference type="Proteomes" id="UP000593875">
    <property type="component" value="Chromosome"/>
</dbReference>
<dbReference type="InterPro" id="IPR005467">
    <property type="entry name" value="His_kinase_dom"/>
</dbReference>
<dbReference type="SMART" id="SM00448">
    <property type="entry name" value="REC"/>
    <property type="match status" value="1"/>
</dbReference>
<dbReference type="Gene3D" id="3.40.50.2300">
    <property type="match status" value="1"/>
</dbReference>
<dbReference type="InterPro" id="IPR001789">
    <property type="entry name" value="Sig_transdc_resp-reg_receiver"/>
</dbReference>
<dbReference type="InterPro" id="IPR036097">
    <property type="entry name" value="HisK_dim/P_sf"/>
</dbReference>
<sequence length="737" mass="78948">MRFRNRLLLLVVAILVPAFIGAALAVAYVYVEQQKDQERGVAETGHAFALLIDNEMRHQEGILRTLAASPALAAGDMAEFYAHAQRAAEGVGAVAILLDLDGKTVLNTRRPFGSVVPGRNPSNLPALVERFGAAGTLVSDVFYAPPVRRHDFMMQVPVRIDGQVRYYLLLGLHVGIVQQLLVRQHFPGTWIASVADRNGRIVARSRDPGRYVGTLLREDTRRRIAAGDGALMFDGETLEGIPVRALASTVPNTGWKVLISIPTAEIRQVPIRAAAFLAAIMAVLLVLALAAGRWFANRATAPIEYLGRCADRLGNGEEVTYHPHGLEEIDNVARRMTEASKQIRRSQRELEQRVNEAIRATEQAQGALLKSQRLESLGRLTAGIAHEFNNLLQTLTTALQLGAMLARDPKLQGLIDTCKRTVGRATKLTGQLGSFGRVQEGRLLTVDPKLQLESALQLIRGGVGEAVAVDTDFAPDLWPVTVEPLQFDLALLNLAINARDAMDGGGVLRIIARNVALDTPPQGLAPGDYLHLSVVDGGAGMSPEVLAHALDPFYTTKAPGQGTGLGLPQAYAFAAQAGGLLTLDSALGRGTRVHIYLPRADAAPAPAPAVPEAPAVLRQESGSVLFVEDDPLVREAVAGGLRQAGFTVRMAESGDAALALLDAGLQVDVVFSDVVMPGSLSGIDLARALRRRWPELPVVLATGYTERQVALPDVPILAKPYDIAQAVRLLGGLVAQE</sequence>
<feature type="domain" description="Histidine kinase" evidence="6">
    <location>
        <begin position="383"/>
        <end position="601"/>
    </location>
</feature>
<dbReference type="Pfam" id="PF02518">
    <property type="entry name" value="HATPase_c"/>
    <property type="match status" value="1"/>
</dbReference>
<accession>A0A7L9TYS5</accession>
<dbReference type="InterPro" id="IPR003661">
    <property type="entry name" value="HisK_dim/P_dom"/>
</dbReference>
<dbReference type="InterPro" id="IPR003594">
    <property type="entry name" value="HATPase_dom"/>
</dbReference>
<reference evidence="8 9" key="1">
    <citation type="submission" date="2020-10" db="EMBL/GenBank/DDBJ databases">
        <title>Genome sequencing of Massilia sp. LPB0304.</title>
        <authorList>
            <person name="Kim J."/>
        </authorList>
    </citation>
    <scope>NUCLEOTIDE SEQUENCE [LARGE SCALE GENOMIC DNA]</scope>
    <source>
        <strain evidence="8 9">LPB0304</strain>
    </source>
</reference>
<dbReference type="PROSITE" id="PS50110">
    <property type="entry name" value="RESPONSE_REGULATORY"/>
    <property type="match status" value="1"/>
</dbReference>
<dbReference type="SMART" id="SM00388">
    <property type="entry name" value="HisKA"/>
    <property type="match status" value="1"/>
</dbReference>
<dbReference type="Gene3D" id="3.30.565.10">
    <property type="entry name" value="Histidine kinase-like ATPase, C-terminal domain"/>
    <property type="match status" value="1"/>
</dbReference>
<dbReference type="PRINTS" id="PR00344">
    <property type="entry name" value="BCTRLSENSOR"/>
</dbReference>
<evidence type="ECO:0000256" key="3">
    <source>
        <dbReference type="ARBA" id="ARBA00022553"/>
    </source>
</evidence>
<feature type="domain" description="Response regulatory" evidence="7">
    <location>
        <begin position="623"/>
        <end position="734"/>
    </location>
</feature>
<dbReference type="AlphaFoldDB" id="A0A7L9TYS5"/>
<organism evidence="8 9">
    <name type="scientific">Massilia litorea</name>
    <dbReference type="NCBI Taxonomy" id="2769491"/>
    <lineage>
        <taxon>Bacteria</taxon>
        <taxon>Pseudomonadati</taxon>
        <taxon>Pseudomonadota</taxon>
        <taxon>Betaproteobacteria</taxon>
        <taxon>Burkholderiales</taxon>
        <taxon>Oxalobacteraceae</taxon>
        <taxon>Telluria group</taxon>
        <taxon>Massilia</taxon>
    </lineage>
</organism>
<dbReference type="InterPro" id="IPR036890">
    <property type="entry name" value="HATPase_C_sf"/>
</dbReference>
<keyword evidence="5" id="KW-0175">Coiled coil</keyword>
<dbReference type="EC" id="2.7.13.3" evidence="2"/>
<dbReference type="InterPro" id="IPR011006">
    <property type="entry name" value="CheY-like_superfamily"/>
</dbReference>
<protein>
    <recommendedName>
        <fullName evidence="2">histidine kinase</fullName>
        <ecNumber evidence="2">2.7.13.3</ecNumber>
    </recommendedName>
</protein>
<dbReference type="PROSITE" id="PS50109">
    <property type="entry name" value="HIS_KIN"/>
    <property type="match status" value="1"/>
</dbReference>
<dbReference type="CDD" id="cd18774">
    <property type="entry name" value="PDC2_HK_sensor"/>
    <property type="match status" value="1"/>
</dbReference>
<dbReference type="InterPro" id="IPR004358">
    <property type="entry name" value="Sig_transdc_His_kin-like_C"/>
</dbReference>
<evidence type="ECO:0000256" key="2">
    <source>
        <dbReference type="ARBA" id="ARBA00012438"/>
    </source>
</evidence>
<evidence type="ECO:0000259" key="6">
    <source>
        <dbReference type="PROSITE" id="PS50109"/>
    </source>
</evidence>
<dbReference type="SMART" id="SM00387">
    <property type="entry name" value="HATPase_c"/>
    <property type="match status" value="1"/>
</dbReference>
<dbReference type="Gene3D" id="6.10.340.10">
    <property type="match status" value="1"/>
</dbReference>
<dbReference type="SUPFAM" id="SSF55874">
    <property type="entry name" value="ATPase domain of HSP90 chaperone/DNA topoisomerase II/histidine kinase"/>
    <property type="match status" value="1"/>
</dbReference>
<dbReference type="Pfam" id="PF00072">
    <property type="entry name" value="Response_reg"/>
    <property type="match status" value="1"/>
</dbReference>
<evidence type="ECO:0000313" key="8">
    <source>
        <dbReference type="EMBL" id="QOL47924.1"/>
    </source>
</evidence>
<feature type="coiled-coil region" evidence="5">
    <location>
        <begin position="329"/>
        <end position="367"/>
    </location>
</feature>
<name>A0A7L9TYS5_9BURK</name>
<feature type="modified residue" description="4-aspartylphosphate" evidence="4">
    <location>
        <position position="673"/>
    </location>
</feature>
<dbReference type="SUPFAM" id="SSF47384">
    <property type="entry name" value="Homodimeric domain of signal transducing histidine kinase"/>
    <property type="match status" value="1"/>
</dbReference>
<evidence type="ECO:0000259" key="7">
    <source>
        <dbReference type="PROSITE" id="PS50110"/>
    </source>
</evidence>
<evidence type="ECO:0000256" key="1">
    <source>
        <dbReference type="ARBA" id="ARBA00000085"/>
    </source>
</evidence>
<evidence type="ECO:0000313" key="9">
    <source>
        <dbReference type="Proteomes" id="UP000593875"/>
    </source>
</evidence>
<proteinExistence type="predicted"/>
<keyword evidence="9" id="KW-1185">Reference proteome</keyword>
<dbReference type="PANTHER" id="PTHR43065">
    <property type="entry name" value="SENSOR HISTIDINE KINASE"/>
    <property type="match status" value="1"/>
</dbReference>
<evidence type="ECO:0000256" key="5">
    <source>
        <dbReference type="SAM" id="Coils"/>
    </source>
</evidence>